<evidence type="ECO:0000313" key="4">
    <source>
        <dbReference type="Proteomes" id="UP001499942"/>
    </source>
</evidence>
<dbReference type="NCBIfam" id="NF033485">
    <property type="entry name" value="small_SCO1431"/>
    <property type="match status" value="1"/>
</dbReference>
<evidence type="ECO:0000256" key="1">
    <source>
        <dbReference type="SAM" id="MobiDB-lite"/>
    </source>
</evidence>
<dbReference type="EMBL" id="BAAASR010000032">
    <property type="protein sequence ID" value="GAA2512978.1"/>
    <property type="molecule type" value="Genomic_DNA"/>
</dbReference>
<keyword evidence="2" id="KW-0472">Membrane</keyword>
<feature type="transmembrane region" description="Helical" evidence="2">
    <location>
        <begin position="62"/>
        <end position="81"/>
    </location>
</feature>
<evidence type="ECO:0008006" key="5">
    <source>
        <dbReference type="Google" id="ProtNLM"/>
    </source>
</evidence>
<feature type="region of interest" description="Disordered" evidence="1">
    <location>
        <begin position="1"/>
        <end position="54"/>
    </location>
</feature>
<keyword evidence="2" id="KW-1133">Transmembrane helix</keyword>
<dbReference type="InterPro" id="IPR047816">
    <property type="entry name" value="SCO1431-like"/>
</dbReference>
<comment type="caution">
    <text evidence="3">The sequence shown here is derived from an EMBL/GenBank/DDBJ whole genome shotgun (WGS) entry which is preliminary data.</text>
</comment>
<protein>
    <recommendedName>
        <fullName evidence="5">SCO1431 family membrane protein</fullName>
    </recommendedName>
</protein>
<accession>A0ABN3N2L4</accession>
<feature type="compositionally biased region" description="Basic and acidic residues" evidence="1">
    <location>
        <begin position="25"/>
        <end position="34"/>
    </location>
</feature>
<reference evidence="3 4" key="1">
    <citation type="journal article" date="2019" name="Int. J. Syst. Evol. Microbiol.">
        <title>The Global Catalogue of Microorganisms (GCM) 10K type strain sequencing project: providing services to taxonomists for standard genome sequencing and annotation.</title>
        <authorList>
            <consortium name="The Broad Institute Genomics Platform"/>
            <consortium name="The Broad Institute Genome Sequencing Center for Infectious Disease"/>
            <person name="Wu L."/>
            <person name="Ma J."/>
        </authorList>
    </citation>
    <scope>NUCLEOTIDE SEQUENCE [LARGE SCALE GENOMIC DNA]</scope>
    <source>
        <strain evidence="3 4">JCM 5062</strain>
    </source>
</reference>
<gene>
    <name evidence="3" type="ORF">GCM10010393_52360</name>
</gene>
<keyword evidence="2" id="KW-0812">Transmembrane</keyword>
<evidence type="ECO:0000256" key="2">
    <source>
        <dbReference type="SAM" id="Phobius"/>
    </source>
</evidence>
<proteinExistence type="predicted"/>
<name>A0ABN3N2L4_9ACTN</name>
<dbReference type="Proteomes" id="UP001499942">
    <property type="component" value="Unassembled WGS sequence"/>
</dbReference>
<sequence length="82" mass="8606">MRAAAGTVMNVSTPEAVRAGTVGDTPRRSKEREPMTTNAAAVAAPRVRTGGPKDDGPQLLEYALGWVLVIVFAMLVTQVGLL</sequence>
<evidence type="ECO:0000313" key="3">
    <source>
        <dbReference type="EMBL" id="GAA2512978.1"/>
    </source>
</evidence>
<organism evidence="3 4">
    <name type="scientific">Streptomyces gobitricini</name>
    <dbReference type="NCBI Taxonomy" id="68211"/>
    <lineage>
        <taxon>Bacteria</taxon>
        <taxon>Bacillati</taxon>
        <taxon>Actinomycetota</taxon>
        <taxon>Actinomycetes</taxon>
        <taxon>Kitasatosporales</taxon>
        <taxon>Streptomycetaceae</taxon>
        <taxon>Streptomyces</taxon>
    </lineage>
</organism>
<keyword evidence="4" id="KW-1185">Reference proteome</keyword>